<dbReference type="Proteomes" id="UP000183760">
    <property type="component" value="Unassembled WGS sequence"/>
</dbReference>
<evidence type="ECO:0000313" key="4">
    <source>
        <dbReference type="Proteomes" id="UP000183760"/>
    </source>
</evidence>
<dbReference type="Proteomes" id="UP000321514">
    <property type="component" value="Unassembled WGS sequence"/>
</dbReference>
<keyword evidence="4" id="KW-1185">Reference proteome</keyword>
<comment type="caution">
    <text evidence="2">The sequence shown here is derived from an EMBL/GenBank/DDBJ whole genome shotgun (WGS) entry which is preliminary data.</text>
</comment>
<feature type="signal peptide" evidence="1">
    <location>
        <begin position="1"/>
        <end position="22"/>
    </location>
</feature>
<evidence type="ECO:0000313" key="3">
    <source>
        <dbReference type="EMBL" id="SET59919.1"/>
    </source>
</evidence>
<feature type="chain" id="PRO_5023001790" description="Lipoprotein" evidence="1">
    <location>
        <begin position="23"/>
        <end position="94"/>
    </location>
</feature>
<evidence type="ECO:0000313" key="2">
    <source>
        <dbReference type="EMBL" id="GEN06052.1"/>
    </source>
</evidence>
<name>A0A511SX68_MYXFU</name>
<dbReference type="RefSeq" id="WP_046715964.1">
    <property type="nucleotide sequence ID" value="NZ_BJXR01000014.1"/>
</dbReference>
<evidence type="ECO:0000313" key="5">
    <source>
        <dbReference type="Proteomes" id="UP000321514"/>
    </source>
</evidence>
<reference evidence="2 5" key="2">
    <citation type="submission" date="2019-07" db="EMBL/GenBank/DDBJ databases">
        <title>Whole genome shotgun sequence of Myxococcus fulvus NBRC 100333.</title>
        <authorList>
            <person name="Hosoyama A."/>
            <person name="Uohara A."/>
            <person name="Ohji S."/>
            <person name="Ichikawa N."/>
        </authorList>
    </citation>
    <scope>NUCLEOTIDE SEQUENCE [LARGE SCALE GENOMIC DNA]</scope>
    <source>
        <strain evidence="2 5">NBRC 100333</strain>
    </source>
</reference>
<evidence type="ECO:0000256" key="1">
    <source>
        <dbReference type="SAM" id="SignalP"/>
    </source>
</evidence>
<reference evidence="3 4" key="1">
    <citation type="submission" date="2016-10" db="EMBL/GenBank/DDBJ databases">
        <authorList>
            <person name="Varghese N."/>
            <person name="Submissions S."/>
        </authorList>
    </citation>
    <scope>NUCLEOTIDE SEQUENCE [LARGE SCALE GENOMIC DNA]</scope>
    <source>
        <strain evidence="3 4">DSM 16525</strain>
    </source>
</reference>
<proteinExistence type="predicted"/>
<dbReference type="EMBL" id="BJXR01000014">
    <property type="protein sequence ID" value="GEN06052.1"/>
    <property type="molecule type" value="Genomic_DNA"/>
</dbReference>
<dbReference type="EMBL" id="FOIB01000002">
    <property type="protein sequence ID" value="SET59919.1"/>
    <property type="molecule type" value="Genomic_DNA"/>
</dbReference>
<keyword evidence="1" id="KW-0732">Signal</keyword>
<organism evidence="2 5">
    <name type="scientific">Myxococcus fulvus</name>
    <dbReference type="NCBI Taxonomy" id="33"/>
    <lineage>
        <taxon>Bacteria</taxon>
        <taxon>Pseudomonadati</taxon>
        <taxon>Myxococcota</taxon>
        <taxon>Myxococcia</taxon>
        <taxon>Myxococcales</taxon>
        <taxon>Cystobacterineae</taxon>
        <taxon>Myxococcaceae</taxon>
        <taxon>Myxococcus</taxon>
    </lineage>
</organism>
<evidence type="ECO:0008006" key="6">
    <source>
        <dbReference type="Google" id="ProtNLM"/>
    </source>
</evidence>
<dbReference type="OrthoDB" id="5383247at2"/>
<protein>
    <recommendedName>
        <fullName evidence="6">Lipoprotein</fullName>
    </recommendedName>
</protein>
<sequence length="94" mass="9760">MKARLSIATLVAGLLVASTASAAITVRYSNRDSRDYTWSAVCSGVKTRVSFGKDQTASLTIPGSGPCTVQTDKGKVVLKGGEDLDIKDGGIVVK</sequence>
<dbReference type="STRING" id="1334629.MFUL124B02_35405"/>
<accession>A0A511SX68</accession>
<dbReference type="AlphaFoldDB" id="A0A511SX68"/>
<gene>
    <name evidence="2" type="ORF">MFU01_10890</name>
    <name evidence="3" type="ORF">SAMN05443572_102833</name>
</gene>